<reference evidence="1 2" key="1">
    <citation type="submission" date="2021-01" db="EMBL/GenBank/DDBJ databases">
        <title>Draft Genome Sequence and Polyhydroxyalkanoate Biosynthetic Potential of Jeongeupia naejangsanensis Type Strain DSM 24253.</title>
        <authorList>
            <person name="Turrini P."/>
            <person name="Artuso I."/>
            <person name="Lugli G.A."/>
            <person name="Frangipani E."/>
            <person name="Ventura M."/>
            <person name="Visca P."/>
        </authorList>
    </citation>
    <scope>NUCLEOTIDE SEQUENCE [LARGE SCALE GENOMIC DNA]</scope>
    <source>
        <strain evidence="1 2">DSM 24253</strain>
    </source>
</reference>
<dbReference type="RefSeq" id="WP_203539173.1">
    <property type="nucleotide sequence ID" value="NZ_JAESND010000007.1"/>
</dbReference>
<dbReference type="Gene3D" id="3.90.1150.30">
    <property type="match status" value="1"/>
</dbReference>
<organism evidence="1 2">
    <name type="scientific">Jeongeupia naejangsanensis</name>
    <dbReference type="NCBI Taxonomy" id="613195"/>
    <lineage>
        <taxon>Bacteria</taxon>
        <taxon>Pseudomonadati</taxon>
        <taxon>Pseudomonadota</taxon>
        <taxon>Betaproteobacteria</taxon>
        <taxon>Neisseriales</taxon>
        <taxon>Chitinibacteraceae</taxon>
        <taxon>Jeongeupia</taxon>
    </lineage>
</organism>
<sequence length="116" mass="13475">MDVAAVKEHCSRFPGATSTLYGPPSNVLVYYASGKKFAYFKTSEPEQWRFSIRTTPERFLELTDVPGIKPARYMARFHWVTIVDVGAFPVDYLKELIEWSYTWAITRPRKANRRHG</sequence>
<dbReference type="InterPro" id="IPR007351">
    <property type="entry name" value="YjbR"/>
</dbReference>
<name>A0ABS2BMU7_9NEIS</name>
<dbReference type="GO" id="GO:0003677">
    <property type="term" value="F:DNA binding"/>
    <property type="evidence" value="ECO:0007669"/>
    <property type="project" value="UniProtKB-KW"/>
</dbReference>
<dbReference type="PANTHER" id="PTHR35145:SF1">
    <property type="entry name" value="CYTOPLASMIC PROTEIN"/>
    <property type="match status" value="1"/>
</dbReference>
<accession>A0ABS2BMU7</accession>
<protein>
    <submittedName>
        <fullName evidence="1">MmcQ/YjbR family DNA-binding protein</fullName>
    </submittedName>
</protein>
<dbReference type="SUPFAM" id="SSF142906">
    <property type="entry name" value="YjbR-like"/>
    <property type="match status" value="1"/>
</dbReference>
<dbReference type="InterPro" id="IPR058532">
    <property type="entry name" value="YjbR/MT2646/Rv2570-like"/>
</dbReference>
<proteinExistence type="predicted"/>
<evidence type="ECO:0000313" key="2">
    <source>
        <dbReference type="Proteomes" id="UP000809431"/>
    </source>
</evidence>
<evidence type="ECO:0000313" key="1">
    <source>
        <dbReference type="EMBL" id="MBM3116941.1"/>
    </source>
</evidence>
<comment type="caution">
    <text evidence="1">The sequence shown here is derived from an EMBL/GenBank/DDBJ whole genome shotgun (WGS) entry which is preliminary data.</text>
</comment>
<keyword evidence="2" id="KW-1185">Reference proteome</keyword>
<dbReference type="EMBL" id="JAESND010000007">
    <property type="protein sequence ID" value="MBM3116941.1"/>
    <property type="molecule type" value="Genomic_DNA"/>
</dbReference>
<dbReference type="InterPro" id="IPR038056">
    <property type="entry name" value="YjbR-like_sf"/>
</dbReference>
<gene>
    <name evidence="1" type="ORF">JMJ54_13990</name>
</gene>
<dbReference type="PANTHER" id="PTHR35145">
    <property type="entry name" value="CYTOPLASMIC PROTEIN-RELATED"/>
    <property type="match status" value="1"/>
</dbReference>
<keyword evidence="1" id="KW-0238">DNA-binding</keyword>
<dbReference type="Pfam" id="PF04237">
    <property type="entry name" value="YjbR"/>
    <property type="match status" value="1"/>
</dbReference>
<dbReference type="Proteomes" id="UP000809431">
    <property type="component" value="Unassembled WGS sequence"/>
</dbReference>